<name>A0AAV7VE89_PLEWA</name>
<comment type="caution">
    <text evidence="1">The sequence shown here is derived from an EMBL/GenBank/DDBJ whole genome shotgun (WGS) entry which is preliminary data.</text>
</comment>
<dbReference type="EMBL" id="JANPWB010000003">
    <property type="protein sequence ID" value="KAJ1198384.1"/>
    <property type="molecule type" value="Genomic_DNA"/>
</dbReference>
<accession>A0AAV7VE89</accession>
<proteinExistence type="predicted"/>
<dbReference type="AlphaFoldDB" id="A0AAV7VE89"/>
<dbReference type="Proteomes" id="UP001066276">
    <property type="component" value="Chromosome 2_1"/>
</dbReference>
<keyword evidence="2" id="KW-1185">Reference proteome</keyword>
<organism evidence="1 2">
    <name type="scientific">Pleurodeles waltl</name>
    <name type="common">Iberian ribbed newt</name>
    <dbReference type="NCBI Taxonomy" id="8319"/>
    <lineage>
        <taxon>Eukaryota</taxon>
        <taxon>Metazoa</taxon>
        <taxon>Chordata</taxon>
        <taxon>Craniata</taxon>
        <taxon>Vertebrata</taxon>
        <taxon>Euteleostomi</taxon>
        <taxon>Amphibia</taxon>
        <taxon>Batrachia</taxon>
        <taxon>Caudata</taxon>
        <taxon>Salamandroidea</taxon>
        <taxon>Salamandridae</taxon>
        <taxon>Pleurodelinae</taxon>
        <taxon>Pleurodeles</taxon>
    </lineage>
</organism>
<evidence type="ECO:0000313" key="1">
    <source>
        <dbReference type="EMBL" id="KAJ1198384.1"/>
    </source>
</evidence>
<evidence type="ECO:0000313" key="2">
    <source>
        <dbReference type="Proteomes" id="UP001066276"/>
    </source>
</evidence>
<protein>
    <submittedName>
        <fullName evidence="1">Uncharacterized protein</fullName>
    </submittedName>
</protein>
<sequence>MAAVLACTSPQKKFKKCKSKSANGRKVLHSPDFIQDVGSEVSGAEEVVGMWRWGGGCFSRRSGISLARQVAAGGRGAGFVGVVRVGGRRGHRVMRSMRDQFRASRVPNNKLNRR</sequence>
<reference evidence="1" key="1">
    <citation type="journal article" date="2022" name="bioRxiv">
        <title>Sequencing and chromosome-scale assembly of the giantPleurodeles waltlgenome.</title>
        <authorList>
            <person name="Brown T."/>
            <person name="Elewa A."/>
            <person name="Iarovenko S."/>
            <person name="Subramanian E."/>
            <person name="Araus A.J."/>
            <person name="Petzold A."/>
            <person name="Susuki M."/>
            <person name="Suzuki K.-i.T."/>
            <person name="Hayashi T."/>
            <person name="Toyoda A."/>
            <person name="Oliveira C."/>
            <person name="Osipova E."/>
            <person name="Leigh N.D."/>
            <person name="Simon A."/>
            <person name="Yun M.H."/>
        </authorList>
    </citation>
    <scope>NUCLEOTIDE SEQUENCE</scope>
    <source>
        <strain evidence="1">20211129_DDA</strain>
        <tissue evidence="1">Liver</tissue>
    </source>
</reference>
<gene>
    <name evidence="1" type="ORF">NDU88_002225</name>
</gene>